<dbReference type="Gene3D" id="2.160.10.10">
    <property type="entry name" value="Hexapeptide repeat proteins"/>
    <property type="match status" value="1"/>
</dbReference>
<dbReference type="FunFam" id="2.160.10.10:FF:000015">
    <property type="entry name" value="Serine acetyltransferase, plasmid"/>
    <property type="match status" value="1"/>
</dbReference>
<dbReference type="EMBL" id="BDEQ01000001">
    <property type="protein sequence ID" value="GAT94541.1"/>
    <property type="molecule type" value="Genomic_DNA"/>
</dbReference>
<keyword evidence="3" id="KW-0028">Amino-acid biosynthesis</keyword>
<comment type="caution">
    <text evidence="6">The sequence shown here is derived from an EMBL/GenBank/DDBJ whole genome shotgun (WGS) entry which is preliminary data.</text>
</comment>
<dbReference type="EC" id="2.3.1.30" evidence="2"/>
<organism evidence="6 7">
    <name type="scientific">Entamoeba histolytica</name>
    <dbReference type="NCBI Taxonomy" id="5759"/>
    <lineage>
        <taxon>Eukaryota</taxon>
        <taxon>Amoebozoa</taxon>
        <taxon>Evosea</taxon>
        <taxon>Archamoebae</taxon>
        <taxon>Mastigamoebida</taxon>
        <taxon>Entamoebidae</taxon>
        <taxon>Entamoeba</taxon>
    </lineage>
</organism>
<dbReference type="GO" id="GO:0008652">
    <property type="term" value="P:amino acid biosynthetic process"/>
    <property type="evidence" value="ECO:0007669"/>
    <property type="project" value="UniProtKB-KW"/>
</dbReference>
<evidence type="ECO:0000313" key="6">
    <source>
        <dbReference type="EMBL" id="GAT94541.1"/>
    </source>
</evidence>
<evidence type="ECO:0000256" key="1">
    <source>
        <dbReference type="ARBA" id="ARBA00007274"/>
    </source>
</evidence>
<keyword evidence="5" id="KW-0012">Acyltransferase</keyword>
<accession>A0A5K1U3H0</accession>
<reference evidence="6 7" key="1">
    <citation type="submission" date="2016-05" db="EMBL/GenBank/DDBJ databases">
        <title>First whole genome sequencing of Entamoeba histolytica HM1:IMSS-clone-6.</title>
        <authorList>
            <person name="Mukherjee Avik.K."/>
            <person name="Izumyama S."/>
            <person name="Nakada-Tsukui K."/>
            <person name="Nozaki T."/>
        </authorList>
    </citation>
    <scope>NUCLEOTIDE SEQUENCE [LARGE SCALE GENOMIC DNA]</scope>
    <source>
        <strain evidence="6 7">HM1:IMSS clone 6</strain>
    </source>
</reference>
<dbReference type="SUPFAM" id="SSF51161">
    <property type="entry name" value="Trimeric LpxA-like enzymes"/>
    <property type="match status" value="1"/>
</dbReference>
<dbReference type="Proteomes" id="UP000078387">
    <property type="component" value="Unassembled WGS sequence"/>
</dbReference>
<dbReference type="AlphaFoldDB" id="A0A5K1U3H0"/>
<dbReference type="VEuPathDB" id="AmoebaDB:KM1_126710"/>
<dbReference type="VEuPathDB" id="AmoebaDB:EHI5A_100870"/>
<evidence type="ECO:0000313" key="7">
    <source>
        <dbReference type="Proteomes" id="UP000078387"/>
    </source>
</evidence>
<proteinExistence type="inferred from homology"/>
<dbReference type="Pfam" id="PF00132">
    <property type="entry name" value="Hexapep"/>
    <property type="match status" value="1"/>
</dbReference>
<comment type="similarity">
    <text evidence="1">Belongs to the transferase hexapeptide repeat family.</text>
</comment>
<evidence type="ECO:0000256" key="2">
    <source>
        <dbReference type="ARBA" id="ARBA00013266"/>
    </source>
</evidence>
<evidence type="ECO:0000256" key="3">
    <source>
        <dbReference type="ARBA" id="ARBA00022605"/>
    </source>
</evidence>
<sequence>MDLLVSKISKELYESYTNDIIAFHSSRDYPPKEVFFELQQLQKIFFPDFFMNHRHISQAHISLELTQFVDHILSSIAGYNDDVFAHQCVMKMLEKLPVVRETLKTDLIAAYAGDPAAPGLALIVRCYPGFQATIIYRVAHILYECGERWYCRELMESVHSYTAIDIHPGASIKGHFFIDHGVGVVIGETAIIGEWCRIYQSVTLGAMHFQEEGGILKRGTKRHPTVGDYVTIGTGAKLLGNIVVGSYVRIGANCWINTDVGDNQIVYISEHPTHVVKPCKSCCETKSDEQIIKMISPPPADSISPINSPLN</sequence>
<dbReference type="VEuPathDB" id="AmoebaDB:EHI8A_073500"/>
<dbReference type="InterPro" id="IPR001451">
    <property type="entry name" value="Hexapep"/>
</dbReference>
<dbReference type="CDD" id="cd03354">
    <property type="entry name" value="LbH_SAT"/>
    <property type="match status" value="1"/>
</dbReference>
<name>A0A5K1U3H0_ENTHI</name>
<dbReference type="OMA" id="ANCWINS"/>
<dbReference type="VEuPathDB" id="AmoebaDB:EHI7A_066710"/>
<evidence type="ECO:0000256" key="4">
    <source>
        <dbReference type="ARBA" id="ARBA00022679"/>
    </source>
</evidence>
<dbReference type="InterPro" id="IPR042122">
    <property type="entry name" value="Ser_AcTrfase_N_sf"/>
</dbReference>
<dbReference type="PANTHER" id="PTHR42811">
    <property type="entry name" value="SERINE ACETYLTRANSFERASE"/>
    <property type="match status" value="1"/>
</dbReference>
<protein>
    <recommendedName>
        <fullName evidence="2">serine O-acetyltransferase</fullName>
        <ecNumber evidence="2">2.3.1.30</ecNumber>
    </recommendedName>
</protein>
<dbReference type="GO" id="GO:0009001">
    <property type="term" value="F:serine O-acetyltransferase activity"/>
    <property type="evidence" value="ECO:0007669"/>
    <property type="project" value="UniProtKB-EC"/>
</dbReference>
<gene>
    <name evidence="6" type="ORF">CL6EHI_021570</name>
</gene>
<dbReference type="Gene3D" id="1.10.3130.10">
    <property type="entry name" value="serine acetyltransferase, domain 1"/>
    <property type="match status" value="1"/>
</dbReference>
<dbReference type="VEuPathDB" id="AmoebaDB:EHI_021570"/>
<evidence type="ECO:0000256" key="5">
    <source>
        <dbReference type="ARBA" id="ARBA00023315"/>
    </source>
</evidence>
<dbReference type="InterPro" id="IPR011004">
    <property type="entry name" value="Trimer_LpxA-like_sf"/>
</dbReference>
<keyword evidence="4 6" id="KW-0808">Transferase</keyword>
<dbReference type="InterPro" id="IPR045304">
    <property type="entry name" value="LbH_SAT"/>
</dbReference>
<dbReference type="FunFam" id="1.10.3130.10:FF:000009">
    <property type="entry name" value="Serine O-acetyltransferase 2"/>
    <property type="match status" value="1"/>
</dbReference>